<dbReference type="EMBL" id="JAIVEX010000007">
    <property type="protein sequence ID" value="MDB0522871.1"/>
    <property type="molecule type" value="Genomic_DNA"/>
</dbReference>
<evidence type="ECO:0000313" key="2">
    <source>
        <dbReference type="Proteomes" id="UP001143674"/>
    </source>
</evidence>
<reference evidence="1" key="1">
    <citation type="submission" date="2021-09" db="EMBL/GenBank/DDBJ databases">
        <title>Genomic analysis of Ralstonia spp.</title>
        <authorList>
            <person name="Aburjaile F."/>
            <person name="Ariute J.C."/>
            <person name="Pais A.K.L."/>
            <person name="Albuquerque G.M.R."/>
            <person name="Silva A.M.F."/>
            <person name="Brenig B."/>
            <person name="Azevedo V."/>
            <person name="Matiuzzi M."/>
            <person name="Ramos R."/>
            <person name="Goes-Neto A."/>
            <person name="Soares S."/>
            <person name="Iseppon A.M.B."/>
            <person name="Souza E."/>
            <person name="Gama M."/>
        </authorList>
    </citation>
    <scope>NUCLEOTIDE SEQUENCE</scope>
    <source>
        <strain evidence="1">B4</strain>
    </source>
</reference>
<accession>A0AAE3NJG2</accession>
<dbReference type="InterPro" id="IPR025630">
    <property type="entry name" value="DUF4288"/>
</dbReference>
<proteinExistence type="predicted"/>
<dbReference type="Pfam" id="PF14119">
    <property type="entry name" value="DUF4288"/>
    <property type="match status" value="1"/>
</dbReference>
<name>A0AAE3NJG2_RALSL</name>
<comment type="caution">
    <text evidence="1">The sequence shown here is derived from an EMBL/GenBank/DDBJ whole genome shotgun (WGS) entry which is preliminary data.</text>
</comment>
<gene>
    <name evidence="1" type="ORF">LBW55_14810</name>
</gene>
<organism evidence="1 2">
    <name type="scientific">Ralstonia solanacearum</name>
    <name type="common">Pseudomonas solanacearum</name>
    <dbReference type="NCBI Taxonomy" id="305"/>
    <lineage>
        <taxon>Bacteria</taxon>
        <taxon>Pseudomonadati</taxon>
        <taxon>Pseudomonadota</taxon>
        <taxon>Betaproteobacteria</taxon>
        <taxon>Burkholderiales</taxon>
        <taxon>Burkholderiaceae</taxon>
        <taxon>Ralstonia</taxon>
        <taxon>Ralstonia solanacearum species complex</taxon>
    </lineage>
</organism>
<dbReference type="Proteomes" id="UP001143674">
    <property type="component" value="Unassembled WGS sequence"/>
</dbReference>
<sequence>MQTKIPFRNRAPHGWWVATYILRAAWDDQAEPVEDEACCAWENTILVQADHRETAYSKAQIFAAEACTEFEDLADPPRKGRWVLEGLTSLLPIYEEFEDGAEIIWTEYASIPVQKIRSWIRPKERLEAFDDTPGRAELG</sequence>
<evidence type="ECO:0000313" key="1">
    <source>
        <dbReference type="EMBL" id="MDB0522871.1"/>
    </source>
</evidence>
<dbReference type="AlphaFoldDB" id="A0AAE3NJG2"/>
<protein>
    <submittedName>
        <fullName evidence="1">DUF4288 domain-containing protein</fullName>
    </submittedName>
</protein>
<dbReference type="RefSeq" id="WP_003279061.1">
    <property type="nucleotide sequence ID" value="NZ_CDLX01000001.1"/>
</dbReference>